<proteinExistence type="predicted"/>
<dbReference type="AlphaFoldDB" id="X6MMQ7"/>
<organism evidence="1 2">
    <name type="scientific">Reticulomyxa filosa</name>
    <dbReference type="NCBI Taxonomy" id="46433"/>
    <lineage>
        <taxon>Eukaryota</taxon>
        <taxon>Sar</taxon>
        <taxon>Rhizaria</taxon>
        <taxon>Retaria</taxon>
        <taxon>Foraminifera</taxon>
        <taxon>Monothalamids</taxon>
        <taxon>Reticulomyxidae</taxon>
        <taxon>Reticulomyxa</taxon>
    </lineage>
</organism>
<evidence type="ECO:0000313" key="1">
    <source>
        <dbReference type="EMBL" id="ETO14911.1"/>
    </source>
</evidence>
<gene>
    <name evidence="1" type="ORF">RFI_22458</name>
</gene>
<name>X6MMQ7_RETFI</name>
<dbReference type="EMBL" id="ASPP01019660">
    <property type="protein sequence ID" value="ETO14911.1"/>
    <property type="molecule type" value="Genomic_DNA"/>
</dbReference>
<comment type="caution">
    <text evidence="1">The sequence shown here is derived from an EMBL/GenBank/DDBJ whole genome shotgun (WGS) entry which is preliminary data.</text>
</comment>
<reference evidence="1 2" key="1">
    <citation type="journal article" date="2013" name="Curr. Biol.">
        <title>The Genome of the Foraminiferan Reticulomyxa filosa.</title>
        <authorList>
            <person name="Glockner G."/>
            <person name="Hulsmann N."/>
            <person name="Schleicher M."/>
            <person name="Noegel A.A."/>
            <person name="Eichinger L."/>
            <person name="Gallinger C."/>
            <person name="Pawlowski J."/>
            <person name="Sierra R."/>
            <person name="Euteneuer U."/>
            <person name="Pillet L."/>
            <person name="Moustafa A."/>
            <person name="Platzer M."/>
            <person name="Groth M."/>
            <person name="Szafranski K."/>
            <person name="Schliwa M."/>
        </authorList>
    </citation>
    <scope>NUCLEOTIDE SEQUENCE [LARGE SCALE GENOMIC DNA]</scope>
</reference>
<keyword evidence="2" id="KW-1185">Reference proteome</keyword>
<evidence type="ECO:0000313" key="2">
    <source>
        <dbReference type="Proteomes" id="UP000023152"/>
    </source>
</evidence>
<sequence length="289" mass="33986">MGNNASKNKKNGHHCNQQCITKQKKISNEFFHQLHWSGWIFTVEHQQLLLSVLVSYNLKDMMNLFVMMLGDENDEHERYYRLIRPGLCNIDDTGPLRYNFPICTQWVKSWQYVFCLFVICRRKKTIEDLYLRHTQLNNTTACDIGFLDCEETSEFAEVREKWVLQAHCFFILIEVCTDHGVEEYLIISIKRIGRRLDGVLSSVVVVGVKDTSKCIHSQYKKNFGTVIAICKRFDIPYIEICSVLDPSRNTHTYVDFLFQYAVYNACQLKQEERFKCCFKALFKKGLHTN</sequence>
<accession>X6MMQ7</accession>
<protein>
    <submittedName>
        <fullName evidence="1">Uncharacterized protein</fullName>
    </submittedName>
</protein>
<dbReference type="Proteomes" id="UP000023152">
    <property type="component" value="Unassembled WGS sequence"/>
</dbReference>